<feature type="transmembrane region" description="Helical" evidence="7">
    <location>
        <begin position="29"/>
        <end position="49"/>
    </location>
</feature>
<evidence type="ECO:0000256" key="5">
    <source>
        <dbReference type="ARBA" id="ARBA00022989"/>
    </source>
</evidence>
<dbReference type="GO" id="GO:0005886">
    <property type="term" value="C:plasma membrane"/>
    <property type="evidence" value="ECO:0007669"/>
    <property type="project" value="UniProtKB-SubCell"/>
</dbReference>
<proteinExistence type="predicted"/>
<sequence length="481" mass="51916">MKNQLNEPVRSLPTLLGAQSLSTHSYWDLLKATMITSLGLLAVFSANLIDTFFVSQLGTSELAALSLVLPIANLLLALLVGLGIGVGVVASQQAQGKQKVQNLALLLLSFIISTMLSIGLVFAIPWLLGQMGGSKSLIELGTGYLVFWLISFPFLAICMVGAAILRGQKKMAQASRIMVGVAITSSCLDPVFIFGWLKVPAFGVEGAAIAALIARIGGAGYTLMILYRLHQWRCSTDLCFTRLKAAARDVAKLSLTAMFNRVQTPIAALFATALMAWHSEAAVASFGLVNAIQGFSMVLLSALANTIGPYLGAAIKQHQRTQVKQVLRYALIFICAWGVLNSAVQYIYAQPITGAFSRDPAIEYLAVFYMQLVPISMVGLGLMIVTNTFYYAVKKPMHSIYLTVFRSYGLFLLPCFIGLLVGDIKGAFAGVFWGQCGLILICLTLIKRAISEMELESNDNTCFTVIQKPSGSSTCGVNNRY</sequence>
<dbReference type="GO" id="GO:0042910">
    <property type="term" value="F:xenobiotic transmembrane transporter activity"/>
    <property type="evidence" value="ECO:0007669"/>
    <property type="project" value="InterPro"/>
</dbReference>
<keyword evidence="6 7" id="KW-0472">Membrane</keyword>
<evidence type="ECO:0000256" key="7">
    <source>
        <dbReference type="SAM" id="Phobius"/>
    </source>
</evidence>
<name>A0A849VJH4_9GAMM</name>
<dbReference type="RefSeq" id="WP_171627011.1">
    <property type="nucleotide sequence ID" value="NZ_JABBPG010000007.1"/>
</dbReference>
<keyword evidence="9" id="KW-1185">Reference proteome</keyword>
<feature type="transmembrane region" description="Helical" evidence="7">
    <location>
        <begin position="103"/>
        <end position="124"/>
    </location>
</feature>
<feature type="transmembrane region" description="Helical" evidence="7">
    <location>
        <begin position="177"/>
        <end position="197"/>
    </location>
</feature>
<feature type="transmembrane region" description="Helical" evidence="7">
    <location>
        <begin position="209"/>
        <end position="227"/>
    </location>
</feature>
<feature type="transmembrane region" description="Helical" evidence="7">
    <location>
        <begin position="427"/>
        <end position="446"/>
    </location>
</feature>
<evidence type="ECO:0000256" key="1">
    <source>
        <dbReference type="ARBA" id="ARBA00004429"/>
    </source>
</evidence>
<feature type="transmembrane region" description="Helical" evidence="7">
    <location>
        <begin position="295"/>
        <end position="314"/>
    </location>
</feature>
<keyword evidence="5 7" id="KW-1133">Transmembrane helix</keyword>
<dbReference type="GO" id="GO:0015297">
    <property type="term" value="F:antiporter activity"/>
    <property type="evidence" value="ECO:0007669"/>
    <property type="project" value="InterPro"/>
</dbReference>
<feature type="transmembrane region" description="Helical" evidence="7">
    <location>
        <begin position="368"/>
        <end position="393"/>
    </location>
</feature>
<dbReference type="InterPro" id="IPR052031">
    <property type="entry name" value="Membrane_Transporter-Flippase"/>
</dbReference>
<evidence type="ECO:0000256" key="2">
    <source>
        <dbReference type="ARBA" id="ARBA00022448"/>
    </source>
</evidence>
<feature type="transmembrane region" description="Helical" evidence="7">
    <location>
        <begin position="266"/>
        <end position="289"/>
    </location>
</feature>
<evidence type="ECO:0000256" key="6">
    <source>
        <dbReference type="ARBA" id="ARBA00023136"/>
    </source>
</evidence>
<evidence type="ECO:0008006" key="10">
    <source>
        <dbReference type="Google" id="ProtNLM"/>
    </source>
</evidence>
<evidence type="ECO:0000256" key="4">
    <source>
        <dbReference type="ARBA" id="ARBA00022692"/>
    </source>
</evidence>
<organism evidence="8 9">
    <name type="scientific">Pseudoalteromonas caenipelagi</name>
    <dbReference type="NCBI Taxonomy" id="2726988"/>
    <lineage>
        <taxon>Bacteria</taxon>
        <taxon>Pseudomonadati</taxon>
        <taxon>Pseudomonadota</taxon>
        <taxon>Gammaproteobacteria</taxon>
        <taxon>Alteromonadales</taxon>
        <taxon>Pseudoalteromonadaceae</taxon>
        <taxon>Pseudoalteromonas</taxon>
    </lineage>
</organism>
<accession>A0A849VJH4</accession>
<gene>
    <name evidence="8" type="ORF">HG263_15585</name>
</gene>
<dbReference type="PANTHER" id="PTHR43549">
    <property type="entry name" value="MULTIDRUG RESISTANCE PROTEIN YPNP-RELATED"/>
    <property type="match status" value="1"/>
</dbReference>
<comment type="caution">
    <text evidence="8">The sequence shown here is derived from an EMBL/GenBank/DDBJ whole genome shotgun (WGS) entry which is preliminary data.</text>
</comment>
<keyword evidence="3" id="KW-1003">Cell membrane</keyword>
<keyword evidence="4 7" id="KW-0812">Transmembrane</keyword>
<dbReference type="EMBL" id="JABBPG010000007">
    <property type="protein sequence ID" value="NOU51954.1"/>
    <property type="molecule type" value="Genomic_DNA"/>
</dbReference>
<protein>
    <recommendedName>
        <fullName evidence="10">MATE family efflux protein</fullName>
    </recommendedName>
</protein>
<evidence type="ECO:0000313" key="8">
    <source>
        <dbReference type="EMBL" id="NOU51954.1"/>
    </source>
</evidence>
<dbReference type="Proteomes" id="UP000586305">
    <property type="component" value="Unassembled WGS sequence"/>
</dbReference>
<dbReference type="AlphaFoldDB" id="A0A849VJH4"/>
<dbReference type="Pfam" id="PF01554">
    <property type="entry name" value="MatE"/>
    <property type="match status" value="2"/>
</dbReference>
<evidence type="ECO:0000256" key="3">
    <source>
        <dbReference type="ARBA" id="ARBA00022475"/>
    </source>
</evidence>
<dbReference type="PANTHER" id="PTHR43549:SF3">
    <property type="entry name" value="MULTIDRUG RESISTANCE PROTEIN YPNP-RELATED"/>
    <property type="match status" value="1"/>
</dbReference>
<comment type="subcellular location">
    <subcellularLocation>
        <location evidence="1">Cell inner membrane</location>
        <topology evidence="1">Multi-pass membrane protein</topology>
    </subcellularLocation>
</comment>
<dbReference type="InterPro" id="IPR048279">
    <property type="entry name" value="MdtK-like"/>
</dbReference>
<evidence type="ECO:0000313" key="9">
    <source>
        <dbReference type="Proteomes" id="UP000586305"/>
    </source>
</evidence>
<feature type="transmembrane region" description="Helical" evidence="7">
    <location>
        <begin position="144"/>
        <end position="165"/>
    </location>
</feature>
<feature type="transmembrane region" description="Helical" evidence="7">
    <location>
        <begin position="69"/>
        <end position="91"/>
    </location>
</feature>
<dbReference type="InterPro" id="IPR002528">
    <property type="entry name" value="MATE_fam"/>
</dbReference>
<dbReference type="PIRSF" id="PIRSF006603">
    <property type="entry name" value="DinF"/>
    <property type="match status" value="1"/>
</dbReference>
<feature type="transmembrane region" description="Helical" evidence="7">
    <location>
        <begin position="326"/>
        <end position="348"/>
    </location>
</feature>
<keyword evidence="2" id="KW-0813">Transport</keyword>
<feature type="transmembrane region" description="Helical" evidence="7">
    <location>
        <begin position="400"/>
        <end position="421"/>
    </location>
</feature>
<reference evidence="8 9" key="1">
    <citation type="submission" date="2020-04" db="EMBL/GenBank/DDBJ databases">
        <title>Pseudoalteromonas caenipelagi sp. nov., isolated from a tidal flat.</title>
        <authorList>
            <person name="Park S."/>
            <person name="Yoon J.-H."/>
        </authorList>
    </citation>
    <scope>NUCLEOTIDE SEQUENCE [LARGE SCALE GENOMIC DNA]</scope>
    <source>
        <strain evidence="8 9">JBTF-M23</strain>
    </source>
</reference>